<feature type="coiled-coil region" evidence="1">
    <location>
        <begin position="315"/>
        <end position="349"/>
    </location>
</feature>
<dbReference type="GeneTree" id="ENSGT00950000182839"/>
<dbReference type="GO" id="GO:0007165">
    <property type="term" value="P:signal transduction"/>
    <property type="evidence" value="ECO:0007669"/>
    <property type="project" value="InterPro"/>
</dbReference>
<dbReference type="Pfam" id="PF00788">
    <property type="entry name" value="RA"/>
    <property type="match status" value="1"/>
</dbReference>
<feature type="region of interest" description="Disordered" evidence="2">
    <location>
        <begin position="81"/>
        <end position="159"/>
    </location>
</feature>
<dbReference type="SMART" id="SM00314">
    <property type="entry name" value="RA"/>
    <property type="match status" value="1"/>
</dbReference>
<protein>
    <submittedName>
        <fullName evidence="4">Ras association domain family member 7b</fullName>
    </submittedName>
</protein>
<sequence length="427" mass="48087">MELKVWVDGVQRVVCGLSKETSCQDVVIALAQAIGQTGRYVLVQKLRDTERQLVADECPLESLSKLGQLSSEVQFILRRTGPTTSEGSDLDRHSSFTGLQEPELPKRKEPKKALTFNLGPNTSPQTRIKHFKKVQKDSPELRAHPAPQQPQPQTQSGLSKEEIFRQVLQQQSRLQALQAQVQTVEQQVWVMEQPPPPALSPDLLEEMDTLGQAFRCNEAELAHGEYWESEYLAEVQREQNMLKKLKEIHAALDHNNQRIHETGTQRGRLERDVHLQAENRKNGIRQGQVTAESLGQAKGQLDTVLRQGTELDSSLKETEHALKKAEELLQDKIKELDELNKELRQCNLQQFIQQTGPPAPPSVQPDDPDPSDQTPDGQSDEDSNPSVLEFNPRTTAKQILGNPRSLQNPLVSSLHPEVVSAREVSWR</sequence>
<dbReference type="InterPro" id="IPR000159">
    <property type="entry name" value="RA_dom"/>
</dbReference>
<dbReference type="Proteomes" id="UP000018467">
    <property type="component" value="Unassembled WGS sequence"/>
</dbReference>
<dbReference type="STRING" id="7994.ENSAMXP00000039544"/>
<dbReference type="Ensembl" id="ENSAMXT00000034807.1">
    <property type="protein sequence ID" value="ENSAMXP00000039544.1"/>
    <property type="gene ID" value="ENSAMXG00000007694.2"/>
</dbReference>
<keyword evidence="5" id="KW-1185">Reference proteome</keyword>
<reference evidence="4" key="3">
    <citation type="submission" date="2025-05" db="UniProtKB">
        <authorList>
            <consortium name="Ensembl"/>
        </authorList>
    </citation>
    <scope>IDENTIFICATION</scope>
</reference>
<dbReference type="PROSITE" id="PS50200">
    <property type="entry name" value="RA"/>
    <property type="match status" value="1"/>
</dbReference>
<dbReference type="PANTHER" id="PTHR15286">
    <property type="entry name" value="RAS-ASSOCIATING DOMAIN CONTAINING PROTEIN"/>
    <property type="match status" value="1"/>
</dbReference>
<dbReference type="KEGG" id="amex:103046283"/>
<evidence type="ECO:0000259" key="3">
    <source>
        <dbReference type="PROSITE" id="PS50200"/>
    </source>
</evidence>
<dbReference type="GeneID" id="103046283"/>
<feature type="coiled-coil region" evidence="1">
    <location>
        <begin position="160"/>
        <end position="187"/>
    </location>
</feature>
<name>W5KJZ5_ASTMX</name>
<dbReference type="Gene3D" id="3.10.20.90">
    <property type="entry name" value="Phosphatidylinositol 3-kinase Catalytic Subunit, Chain A, domain 1"/>
    <property type="match status" value="1"/>
</dbReference>
<dbReference type="SUPFAM" id="SSF54236">
    <property type="entry name" value="Ubiquitin-like"/>
    <property type="match status" value="1"/>
</dbReference>
<dbReference type="Ensembl" id="ENSAMXT00000007907.2">
    <property type="protein sequence ID" value="ENSAMXP00000007907.2"/>
    <property type="gene ID" value="ENSAMXG00000007694.2"/>
</dbReference>
<evidence type="ECO:0000256" key="1">
    <source>
        <dbReference type="SAM" id="Coils"/>
    </source>
</evidence>
<proteinExistence type="predicted"/>
<organism evidence="4 5">
    <name type="scientific">Astyanax mexicanus</name>
    <name type="common">Blind cave fish</name>
    <name type="synonym">Astyanax fasciatus mexicanus</name>
    <dbReference type="NCBI Taxonomy" id="7994"/>
    <lineage>
        <taxon>Eukaryota</taxon>
        <taxon>Metazoa</taxon>
        <taxon>Chordata</taxon>
        <taxon>Craniata</taxon>
        <taxon>Vertebrata</taxon>
        <taxon>Euteleostomi</taxon>
        <taxon>Actinopterygii</taxon>
        <taxon>Neopterygii</taxon>
        <taxon>Teleostei</taxon>
        <taxon>Ostariophysi</taxon>
        <taxon>Characiformes</taxon>
        <taxon>Characoidei</taxon>
        <taxon>Acestrorhamphidae</taxon>
        <taxon>Acestrorhamphinae</taxon>
        <taxon>Astyanax</taxon>
    </lineage>
</organism>
<dbReference type="PANTHER" id="PTHR15286:SF11">
    <property type="entry name" value="RAS ASSOCIATION DOMAIN-CONTAINING PROTEIN 7"/>
    <property type="match status" value="1"/>
</dbReference>
<evidence type="ECO:0000313" key="5">
    <source>
        <dbReference type="Proteomes" id="UP000018467"/>
    </source>
</evidence>
<accession>W5KJZ5</accession>
<dbReference type="RefSeq" id="XP_022520981.1">
    <property type="nucleotide sequence ID" value="XM_022665260.2"/>
</dbReference>
<dbReference type="Bgee" id="ENSAMXG00000007694">
    <property type="expression patterns" value="Expressed in head kidney and 12 other cell types or tissues"/>
</dbReference>
<evidence type="ECO:0000256" key="2">
    <source>
        <dbReference type="SAM" id="MobiDB-lite"/>
    </source>
</evidence>
<dbReference type="eggNOG" id="KOG1574">
    <property type="taxonomic scope" value="Eukaryota"/>
</dbReference>
<feature type="domain" description="Ras-associating" evidence="3">
    <location>
        <begin position="1"/>
        <end position="82"/>
    </location>
</feature>
<evidence type="ECO:0000313" key="4">
    <source>
        <dbReference type="Ensembl" id="ENSAMXP00000007907.2"/>
    </source>
</evidence>
<dbReference type="InterPro" id="IPR029071">
    <property type="entry name" value="Ubiquitin-like_domsf"/>
</dbReference>
<dbReference type="AlphaFoldDB" id="W5KJZ5"/>
<dbReference type="InterPro" id="IPR033593">
    <property type="entry name" value="N-RASSF"/>
</dbReference>
<feature type="coiled-coil region" evidence="1">
    <location>
        <begin position="228"/>
        <end position="255"/>
    </location>
</feature>
<feature type="compositionally biased region" description="Basic and acidic residues" evidence="2">
    <location>
        <begin position="134"/>
        <end position="143"/>
    </location>
</feature>
<dbReference type="HOGENOM" id="CLU_031151_0_0_1"/>
<dbReference type="CTD" id="368288"/>
<keyword evidence="1" id="KW-0175">Coiled coil</keyword>
<feature type="region of interest" description="Disordered" evidence="2">
    <location>
        <begin position="353"/>
        <end position="391"/>
    </location>
</feature>
<reference evidence="5" key="2">
    <citation type="journal article" date="2014" name="Nat. Commun.">
        <title>The cavefish genome reveals candidate genes for eye loss.</title>
        <authorList>
            <person name="McGaugh S.E."/>
            <person name="Gross J.B."/>
            <person name="Aken B."/>
            <person name="Blin M."/>
            <person name="Borowsky R."/>
            <person name="Chalopin D."/>
            <person name="Hinaux H."/>
            <person name="Jeffery W.R."/>
            <person name="Keene A."/>
            <person name="Ma L."/>
            <person name="Minx P."/>
            <person name="Murphy D."/>
            <person name="O'Quin K.E."/>
            <person name="Retaux S."/>
            <person name="Rohner N."/>
            <person name="Searle S.M."/>
            <person name="Stahl B.A."/>
            <person name="Tabin C."/>
            <person name="Volff J.N."/>
            <person name="Yoshizawa M."/>
            <person name="Warren W.C."/>
        </authorList>
    </citation>
    <scope>NUCLEOTIDE SEQUENCE [LARGE SCALE GENOMIC DNA]</scope>
    <source>
        <strain evidence="5">female</strain>
    </source>
</reference>
<dbReference type="RefSeq" id="XP_022520979.1">
    <property type="nucleotide sequence ID" value="XM_022665258.2"/>
</dbReference>
<reference evidence="5" key="1">
    <citation type="submission" date="2013-03" db="EMBL/GenBank/DDBJ databases">
        <authorList>
            <person name="Jeffery W."/>
            <person name="Warren W."/>
            <person name="Wilson R.K."/>
        </authorList>
    </citation>
    <scope>NUCLEOTIDE SEQUENCE</scope>
    <source>
        <strain evidence="5">female</strain>
    </source>
</reference>